<dbReference type="PANTHER" id="PTHR43293:SF1">
    <property type="entry name" value="ACETATE COA-TRANSFERASE YDIF"/>
    <property type="match status" value="1"/>
</dbReference>
<evidence type="ECO:0000256" key="2">
    <source>
        <dbReference type="ARBA" id="ARBA00022679"/>
    </source>
</evidence>
<protein>
    <recommendedName>
        <fullName evidence="3">Acetate CoA-transferase YdiF</fullName>
        <ecNumber evidence="3">2.8.3.8</ecNumber>
    </recommendedName>
</protein>
<reference evidence="4 5" key="1">
    <citation type="journal article" date="2020" name="Microorganisms">
        <title>Polyphasic Characterisation of Cedecea colo sp. nov., a New Enteric Bacterium Isolated from the Koala Hindgut.</title>
        <authorList>
            <person name="Boath J.M."/>
            <person name="Dakhal S."/>
            <person name="Van T.T.H."/>
            <person name="Moore R.J."/>
            <person name="Dekiwadia C."/>
            <person name="Macreadie I.G."/>
        </authorList>
    </citation>
    <scope>NUCLEOTIDE SEQUENCE [LARGE SCALE GENOMIC DNA]</scope>
    <source>
        <strain evidence="4 5">ZA</strain>
    </source>
</reference>
<comment type="similarity">
    <text evidence="1 3">Belongs to the 3-oxoacid CoA-transferase family.</text>
</comment>
<dbReference type="Pfam" id="PF01144">
    <property type="entry name" value="CoA_trans"/>
    <property type="match status" value="1"/>
</dbReference>
<dbReference type="Proteomes" id="UP000697927">
    <property type="component" value="Unassembled WGS sequence"/>
</dbReference>
<keyword evidence="2 3" id="KW-0808">Transferase</keyword>
<evidence type="ECO:0000256" key="1">
    <source>
        <dbReference type="ARBA" id="ARBA00007154"/>
    </source>
</evidence>
<evidence type="ECO:0000256" key="3">
    <source>
        <dbReference type="PIRNR" id="PIRNR000858"/>
    </source>
</evidence>
<dbReference type="InterPro" id="IPR037171">
    <property type="entry name" value="NagB/RpiA_transferase-like"/>
</dbReference>
<dbReference type="Gene3D" id="3.40.1080.10">
    <property type="entry name" value="Glutaconate Coenzyme A-transferase"/>
    <property type="match status" value="2"/>
</dbReference>
<dbReference type="EMBL" id="SOYS01000006">
    <property type="protein sequence ID" value="NIY48561.1"/>
    <property type="molecule type" value="Genomic_DNA"/>
</dbReference>
<dbReference type="PIRSF" id="PIRSF000858">
    <property type="entry name" value="SCOT-t"/>
    <property type="match status" value="1"/>
</dbReference>
<dbReference type="GO" id="GO:0016740">
    <property type="term" value="F:transferase activity"/>
    <property type="evidence" value="ECO:0007669"/>
    <property type="project" value="UniProtKB-KW"/>
</dbReference>
<sequence length="472" mass="50872">MEIVSRERAAALIRSGATIIPGGFGSCGHPDELTQAIEKRFLETGHPRDLGLLFASGAGESCSEGLNRFSHDGMVSFAVGGYWGLCPKLTGKVLEGKIEGHNWPQGVVSKLFTEIASGSPGVLTRIGLGTFVDPRLEGGVIYEGESLVSLRELDGKEYLMYPSLSVDFALLRGTRADRMGNIDMGGEAAFHDACAQAMAVRKCGGKVIVQVESIAAQGILPRDVRIPGFLVDYIVVEGEGRHYPSYGHLGMQELMPEPELHDLIIAERASREVPVHGVVNFGIGIPALISRFINDPGAMSTTIESGAIGGTPWHGQSFGYADSPTAIMEQSALFTFYDGGGIDTAFLGFAEIDRSGCVNASRFGSRLTGAGGFINITQTARKIVFCGTSSTGGLRVEKDGEEIRILEEGRIRKFVDEVRQVTYDRKRTEASNVQEVLIITERAVFELVKDGRIIVREIYPGCTMGDLQNIFG</sequence>
<dbReference type="InterPro" id="IPR014388">
    <property type="entry name" value="3-oxoacid_CoA-transferase"/>
</dbReference>
<comment type="catalytic activity">
    <reaction evidence="3">
        <text>an acyl-CoA + acetate = a carboxylate + acetyl-CoA</text>
        <dbReference type="Rhea" id="RHEA:13381"/>
        <dbReference type="ChEBI" id="CHEBI:29067"/>
        <dbReference type="ChEBI" id="CHEBI:30089"/>
        <dbReference type="ChEBI" id="CHEBI:57288"/>
        <dbReference type="ChEBI" id="CHEBI:58342"/>
        <dbReference type="EC" id="2.8.3.8"/>
    </reaction>
</comment>
<evidence type="ECO:0000313" key="4">
    <source>
        <dbReference type="EMBL" id="NIY48561.1"/>
    </source>
</evidence>
<gene>
    <name evidence="4" type="ORF">E2L00_13865</name>
</gene>
<dbReference type="SMART" id="SM00882">
    <property type="entry name" value="CoA_trans"/>
    <property type="match status" value="1"/>
</dbReference>
<dbReference type="InterPro" id="IPR004165">
    <property type="entry name" value="CoA_trans_fam_I"/>
</dbReference>
<dbReference type="PROSITE" id="PS51257">
    <property type="entry name" value="PROKAR_LIPOPROTEIN"/>
    <property type="match status" value="1"/>
</dbReference>
<comment type="caution">
    <text evidence="4">The sequence shown here is derived from an EMBL/GenBank/DDBJ whole genome shotgun (WGS) entry which is preliminary data.</text>
</comment>
<keyword evidence="5" id="KW-1185">Reference proteome</keyword>
<accession>A0ABX0VNC7</accession>
<dbReference type="RefSeq" id="WP_167612534.1">
    <property type="nucleotide sequence ID" value="NZ_SOYS01000006.1"/>
</dbReference>
<dbReference type="SUPFAM" id="SSF100950">
    <property type="entry name" value="NagB/RpiA/CoA transferase-like"/>
    <property type="match status" value="2"/>
</dbReference>
<evidence type="ECO:0000313" key="5">
    <source>
        <dbReference type="Proteomes" id="UP000697927"/>
    </source>
</evidence>
<name>A0ABX0VNC7_9ENTR</name>
<comment type="function">
    <text evidence="3">CoA transferase having broad substrate specificity for short-chain acyl-CoA thioesters with the activity decreasing when the length of the carboxylic acid chain exceeds four carbons.</text>
</comment>
<organism evidence="4 5">
    <name type="scientific">Cedecea colo</name>
    <dbReference type="NCBI Taxonomy" id="2552946"/>
    <lineage>
        <taxon>Bacteria</taxon>
        <taxon>Pseudomonadati</taxon>
        <taxon>Pseudomonadota</taxon>
        <taxon>Gammaproteobacteria</taxon>
        <taxon>Enterobacterales</taxon>
        <taxon>Enterobacteriaceae</taxon>
        <taxon>Cedecea</taxon>
    </lineage>
</organism>
<proteinExistence type="inferred from homology"/>
<dbReference type="PANTHER" id="PTHR43293">
    <property type="entry name" value="ACETATE COA-TRANSFERASE YDIF"/>
    <property type="match status" value="1"/>
</dbReference>
<dbReference type="EC" id="2.8.3.8" evidence="3"/>